<protein>
    <submittedName>
        <fullName evidence="1">Uncharacterized protein</fullName>
    </submittedName>
</protein>
<name>A0AAV4R9S1_CAEEX</name>
<dbReference type="EMBL" id="BPLR01007420">
    <property type="protein sequence ID" value="GIY16848.1"/>
    <property type="molecule type" value="Genomic_DNA"/>
</dbReference>
<sequence length="93" mass="10661">MKVGEGKIEGLIFSLGIFPRFEVSAPFLWSVTVTETRSLVLNNVPKRRFYFSLDTCGRNGGDISCCHKTFDNHIHHFCETVVGFIQYIFIENE</sequence>
<organism evidence="1 2">
    <name type="scientific">Caerostris extrusa</name>
    <name type="common">Bark spider</name>
    <name type="synonym">Caerostris bankana</name>
    <dbReference type="NCBI Taxonomy" id="172846"/>
    <lineage>
        <taxon>Eukaryota</taxon>
        <taxon>Metazoa</taxon>
        <taxon>Ecdysozoa</taxon>
        <taxon>Arthropoda</taxon>
        <taxon>Chelicerata</taxon>
        <taxon>Arachnida</taxon>
        <taxon>Araneae</taxon>
        <taxon>Araneomorphae</taxon>
        <taxon>Entelegynae</taxon>
        <taxon>Araneoidea</taxon>
        <taxon>Araneidae</taxon>
        <taxon>Caerostris</taxon>
    </lineage>
</organism>
<evidence type="ECO:0000313" key="2">
    <source>
        <dbReference type="Proteomes" id="UP001054945"/>
    </source>
</evidence>
<dbReference type="AlphaFoldDB" id="A0AAV4R9S1"/>
<gene>
    <name evidence="1" type="ORF">CEXT_138801</name>
</gene>
<proteinExistence type="predicted"/>
<accession>A0AAV4R9S1</accession>
<dbReference type="Proteomes" id="UP001054945">
    <property type="component" value="Unassembled WGS sequence"/>
</dbReference>
<comment type="caution">
    <text evidence="1">The sequence shown here is derived from an EMBL/GenBank/DDBJ whole genome shotgun (WGS) entry which is preliminary data.</text>
</comment>
<evidence type="ECO:0000313" key="1">
    <source>
        <dbReference type="EMBL" id="GIY16848.1"/>
    </source>
</evidence>
<keyword evidence="2" id="KW-1185">Reference proteome</keyword>
<reference evidence="1 2" key="1">
    <citation type="submission" date="2021-06" db="EMBL/GenBank/DDBJ databases">
        <title>Caerostris extrusa draft genome.</title>
        <authorList>
            <person name="Kono N."/>
            <person name="Arakawa K."/>
        </authorList>
    </citation>
    <scope>NUCLEOTIDE SEQUENCE [LARGE SCALE GENOMIC DNA]</scope>
</reference>